<feature type="compositionally biased region" description="Basic and acidic residues" evidence="4">
    <location>
        <begin position="9"/>
        <end position="21"/>
    </location>
</feature>
<proteinExistence type="inferred from homology"/>
<evidence type="ECO:0000256" key="4">
    <source>
        <dbReference type="SAM" id="MobiDB-lite"/>
    </source>
</evidence>
<evidence type="ECO:0000259" key="6">
    <source>
        <dbReference type="Pfam" id="PF08392"/>
    </source>
</evidence>
<dbReference type="CDD" id="cd00831">
    <property type="entry name" value="CHS_like"/>
    <property type="match status" value="1"/>
</dbReference>
<comment type="caution">
    <text evidence="8">The sequence shown here is derived from an EMBL/GenBank/DDBJ whole genome shotgun (WGS) entry which is preliminary data.</text>
</comment>
<comment type="similarity">
    <text evidence="1 3">Belongs to the thiolase-like superfamily. Chalcone/stilbene synthases family.</text>
</comment>
<feature type="transmembrane region" description="Helical" evidence="5">
    <location>
        <begin position="41"/>
        <end position="59"/>
    </location>
</feature>
<evidence type="ECO:0000256" key="1">
    <source>
        <dbReference type="ARBA" id="ARBA00005531"/>
    </source>
</evidence>
<feature type="transmembrane region" description="Helical" evidence="5">
    <location>
        <begin position="79"/>
        <end position="98"/>
    </location>
</feature>
<dbReference type="Gene3D" id="3.40.47.10">
    <property type="match status" value="1"/>
</dbReference>
<organism evidence="8 9">
    <name type="scientific">Ostreobium quekettii</name>
    <dbReference type="NCBI Taxonomy" id="121088"/>
    <lineage>
        <taxon>Eukaryota</taxon>
        <taxon>Viridiplantae</taxon>
        <taxon>Chlorophyta</taxon>
        <taxon>core chlorophytes</taxon>
        <taxon>Ulvophyceae</taxon>
        <taxon>TCBD clade</taxon>
        <taxon>Bryopsidales</taxon>
        <taxon>Ostreobineae</taxon>
        <taxon>Ostreobiaceae</taxon>
        <taxon>Ostreobium</taxon>
    </lineage>
</organism>
<comment type="pathway">
    <text evidence="3">Lipid metabolism; fatty acid biosynthesis.</text>
</comment>
<dbReference type="Proteomes" id="UP000708148">
    <property type="component" value="Unassembled WGS sequence"/>
</dbReference>
<feature type="domain" description="FAE" evidence="6">
    <location>
        <begin position="104"/>
        <end position="389"/>
    </location>
</feature>
<evidence type="ECO:0000313" key="8">
    <source>
        <dbReference type="EMBL" id="CAD7695582.1"/>
    </source>
</evidence>
<dbReference type="Pfam" id="PF08392">
    <property type="entry name" value="FAE1_CUT1_RppA"/>
    <property type="match status" value="1"/>
</dbReference>
<dbReference type="OrthoDB" id="329835at2759"/>
<dbReference type="InterPro" id="IPR012392">
    <property type="entry name" value="3-ktacl-CoA_syn"/>
</dbReference>
<keyword evidence="5" id="KW-1133">Transmembrane helix</keyword>
<accession>A0A8S1ILN7</accession>
<dbReference type="SUPFAM" id="SSF53901">
    <property type="entry name" value="Thiolase-like"/>
    <property type="match status" value="2"/>
</dbReference>
<evidence type="ECO:0000256" key="3">
    <source>
        <dbReference type="PIRNR" id="PIRNR036417"/>
    </source>
</evidence>
<keyword evidence="5" id="KW-0472">Membrane</keyword>
<name>A0A8S1ILN7_9CHLO</name>
<keyword evidence="5" id="KW-0812">Transmembrane</keyword>
<dbReference type="InterPro" id="IPR013747">
    <property type="entry name" value="ACP_syn_III_C"/>
</dbReference>
<dbReference type="AlphaFoldDB" id="A0A8S1ILN7"/>
<feature type="transmembrane region" description="Helical" evidence="5">
    <location>
        <begin position="235"/>
        <end position="255"/>
    </location>
</feature>
<evidence type="ECO:0000256" key="5">
    <source>
        <dbReference type="SAM" id="Phobius"/>
    </source>
</evidence>
<feature type="region of interest" description="Disordered" evidence="4">
    <location>
        <begin position="1"/>
        <end position="21"/>
    </location>
</feature>
<evidence type="ECO:0000256" key="2">
    <source>
        <dbReference type="ARBA" id="ARBA00022679"/>
    </source>
</evidence>
<keyword evidence="9" id="KW-1185">Reference proteome</keyword>
<keyword evidence="3" id="KW-0012">Acyltransferase</keyword>
<evidence type="ECO:0000259" key="7">
    <source>
        <dbReference type="Pfam" id="PF08541"/>
    </source>
</evidence>
<dbReference type="InterPro" id="IPR016039">
    <property type="entry name" value="Thiolase-like"/>
</dbReference>
<sequence>MTDSSAARAPKEEEARPERPEMPSKKFIHNFRLAAKIGQPLFYVVLAAVLIWKLVPRLSSGQFQDSFLFWYESLQQTTYHLSGPLLVALAAILLLGLWRRSHNARDVPVYLVDFRVYRPPDALRVNKMQCRDGANSCGKFNEESLAFQQRIAERSGLGERTYLPRGLHQYPFDINMTSAREEAEMVMFNCVGNLLEHQGLKPRDIDILIVNCSLFNPTPSLSAMIINHFKMRSDIVSYNLSGMGCSAGLIAISLARELLQVYPNKNAIVVSTENITQNWYFGNERSMLIPNVLFRMGGAAILLSNKPAVRNVAKYELQHVIRVHMGADDKAYRCVFQRPDDDGNIGVELNKDLFKVASKAVTRNMTRMGPMVLPWSEMLFVALNLLAAKVFRMRVKPYVPDFKKAFDHFCLHAGGRAVIEGLGKQLGLPDEKTEASFQTLKWYGNTSSSTVWYSLAYIESVQTVKEGEHVWQVAFGSGFKCNSAVWKAIRDIDSCHQAWEHRVGENAPKV</sequence>
<dbReference type="EMBL" id="CAJHUC010000362">
    <property type="protein sequence ID" value="CAD7695582.1"/>
    <property type="molecule type" value="Genomic_DNA"/>
</dbReference>
<dbReference type="PIRSF" id="PIRSF036417">
    <property type="entry name" value="3-ktacl-CoA_syn"/>
    <property type="match status" value="1"/>
</dbReference>
<keyword evidence="2 3" id="KW-0808">Transferase</keyword>
<dbReference type="EC" id="2.3.1.-" evidence="3"/>
<dbReference type="GO" id="GO:0016747">
    <property type="term" value="F:acyltransferase activity, transferring groups other than amino-acyl groups"/>
    <property type="evidence" value="ECO:0007669"/>
    <property type="project" value="InterPro"/>
</dbReference>
<dbReference type="GO" id="GO:0006633">
    <property type="term" value="P:fatty acid biosynthetic process"/>
    <property type="evidence" value="ECO:0007669"/>
    <property type="project" value="InterPro"/>
</dbReference>
<protein>
    <recommendedName>
        <fullName evidence="3">3-ketoacyl-CoA synthase</fullName>
        <ecNumber evidence="3">2.3.1.-</ecNumber>
    </recommendedName>
</protein>
<dbReference type="Pfam" id="PF08541">
    <property type="entry name" value="ACP_syn_III_C"/>
    <property type="match status" value="1"/>
</dbReference>
<gene>
    <name evidence="8" type="ORF">OSTQU699_LOCUS943</name>
</gene>
<dbReference type="InterPro" id="IPR013601">
    <property type="entry name" value="FAE1_typ3_polyketide_synth"/>
</dbReference>
<evidence type="ECO:0000313" key="9">
    <source>
        <dbReference type="Proteomes" id="UP000708148"/>
    </source>
</evidence>
<feature type="domain" description="Beta-ketoacyl-[acyl-carrier-protein] synthase III C-terminal" evidence="7">
    <location>
        <begin position="406"/>
        <end position="487"/>
    </location>
</feature>
<dbReference type="PANTHER" id="PTHR31561">
    <property type="entry name" value="3-KETOACYL-COA SYNTHASE"/>
    <property type="match status" value="1"/>
</dbReference>
<reference evidence="8" key="1">
    <citation type="submission" date="2020-12" db="EMBL/GenBank/DDBJ databases">
        <authorList>
            <person name="Iha C."/>
        </authorList>
    </citation>
    <scope>NUCLEOTIDE SEQUENCE</scope>
</reference>
<dbReference type="GO" id="GO:0016020">
    <property type="term" value="C:membrane"/>
    <property type="evidence" value="ECO:0007669"/>
    <property type="project" value="InterPro"/>
</dbReference>